<reference evidence="1 2" key="1">
    <citation type="submission" date="2020-08" db="EMBL/GenBank/DDBJ databases">
        <title>Genomic Encyclopedia of Type Strains, Phase IV (KMG-IV): sequencing the most valuable type-strain genomes for metagenomic binning, comparative biology and taxonomic classification.</title>
        <authorList>
            <person name="Goeker M."/>
        </authorList>
    </citation>
    <scope>NUCLEOTIDE SEQUENCE [LARGE SCALE GENOMIC DNA]</scope>
    <source>
        <strain evidence="1 2">DSM 27165</strain>
    </source>
</reference>
<dbReference type="EMBL" id="JACHHY010000017">
    <property type="protein sequence ID" value="MBB5019488.1"/>
    <property type="molecule type" value="Genomic_DNA"/>
</dbReference>
<sequence length="73" mass="8000">MENNLIVLEAPALGGTYIGRVYALGGVLRAEVLRERGSHLEVVTKRSRFPTVDAAYAWLREQPALGQHARLAA</sequence>
<organism evidence="1 2">
    <name type="scientific">Chitinivorax tropicus</name>
    <dbReference type="NCBI Taxonomy" id="714531"/>
    <lineage>
        <taxon>Bacteria</taxon>
        <taxon>Pseudomonadati</taxon>
        <taxon>Pseudomonadota</taxon>
        <taxon>Betaproteobacteria</taxon>
        <taxon>Chitinivorax</taxon>
    </lineage>
</organism>
<evidence type="ECO:0000313" key="1">
    <source>
        <dbReference type="EMBL" id="MBB5019488.1"/>
    </source>
</evidence>
<gene>
    <name evidence="1" type="ORF">HNQ59_002790</name>
</gene>
<accession>A0A840MLH1</accession>
<dbReference type="AlphaFoldDB" id="A0A840MLH1"/>
<keyword evidence="2" id="KW-1185">Reference proteome</keyword>
<name>A0A840MLH1_9PROT</name>
<proteinExistence type="predicted"/>
<dbReference type="RefSeq" id="WP_184040448.1">
    <property type="nucleotide sequence ID" value="NZ_JACHHY010000017.1"/>
</dbReference>
<evidence type="ECO:0000313" key="2">
    <source>
        <dbReference type="Proteomes" id="UP000575898"/>
    </source>
</evidence>
<dbReference type="Proteomes" id="UP000575898">
    <property type="component" value="Unassembled WGS sequence"/>
</dbReference>
<protein>
    <submittedName>
        <fullName evidence="1">Uncharacterized protein</fullName>
    </submittedName>
</protein>
<comment type="caution">
    <text evidence="1">The sequence shown here is derived from an EMBL/GenBank/DDBJ whole genome shotgun (WGS) entry which is preliminary data.</text>
</comment>